<evidence type="ECO:0000256" key="11">
    <source>
        <dbReference type="PROSITE-ProRule" id="PRU00560"/>
    </source>
</evidence>
<dbReference type="PROSITE" id="PS51198">
    <property type="entry name" value="UVRD_HELICASE_ATP_BIND"/>
    <property type="match status" value="1"/>
</dbReference>
<evidence type="ECO:0000256" key="4">
    <source>
        <dbReference type="ARBA" id="ARBA00022806"/>
    </source>
</evidence>
<dbReference type="Gene3D" id="1.10.486.10">
    <property type="entry name" value="PCRA, domain 4"/>
    <property type="match status" value="1"/>
</dbReference>
<evidence type="ECO:0000256" key="2">
    <source>
        <dbReference type="ARBA" id="ARBA00022741"/>
    </source>
</evidence>
<comment type="catalytic activity">
    <reaction evidence="10">
        <text>ATP + H2O = ADP + phosphate + H(+)</text>
        <dbReference type="Rhea" id="RHEA:13065"/>
        <dbReference type="ChEBI" id="CHEBI:15377"/>
        <dbReference type="ChEBI" id="CHEBI:15378"/>
        <dbReference type="ChEBI" id="CHEBI:30616"/>
        <dbReference type="ChEBI" id="CHEBI:43474"/>
        <dbReference type="ChEBI" id="CHEBI:456216"/>
        <dbReference type="EC" id="5.6.2.4"/>
    </reaction>
</comment>
<protein>
    <recommendedName>
        <fullName evidence="9">DNA 3'-5' helicase</fullName>
        <ecNumber evidence="9">5.6.2.4</ecNumber>
    </recommendedName>
</protein>
<dbReference type="EC" id="5.6.2.4" evidence="9"/>
<feature type="domain" description="UvrD-like helicase C-terminal" evidence="13">
    <location>
        <begin position="169"/>
        <end position="326"/>
    </location>
</feature>
<reference evidence="14 15" key="1">
    <citation type="submission" date="2021-06" db="EMBL/GenBank/DDBJ databases">
        <authorList>
            <person name="Kallberg Y."/>
            <person name="Tangrot J."/>
            <person name="Rosling A."/>
        </authorList>
    </citation>
    <scope>NUCLEOTIDE SEQUENCE [LARGE SCALE GENOMIC DNA]</scope>
    <source>
        <strain evidence="14 15">120-4 pot B 10/14</strain>
    </source>
</reference>
<keyword evidence="7" id="KW-0413">Isomerase</keyword>
<organism evidence="14 15">
    <name type="scientific">Gigaspora margarita</name>
    <dbReference type="NCBI Taxonomy" id="4874"/>
    <lineage>
        <taxon>Eukaryota</taxon>
        <taxon>Fungi</taxon>
        <taxon>Fungi incertae sedis</taxon>
        <taxon>Mucoromycota</taxon>
        <taxon>Glomeromycotina</taxon>
        <taxon>Glomeromycetes</taxon>
        <taxon>Diversisporales</taxon>
        <taxon>Gigasporaceae</taxon>
        <taxon>Gigaspora</taxon>
    </lineage>
</organism>
<evidence type="ECO:0000256" key="1">
    <source>
        <dbReference type="ARBA" id="ARBA00009922"/>
    </source>
</evidence>
<evidence type="ECO:0000256" key="10">
    <source>
        <dbReference type="ARBA" id="ARBA00048988"/>
    </source>
</evidence>
<evidence type="ECO:0000313" key="14">
    <source>
        <dbReference type="EMBL" id="CAG8455611.1"/>
    </source>
</evidence>
<dbReference type="EMBL" id="CAJVQB010000001">
    <property type="protein sequence ID" value="CAG8455611.1"/>
    <property type="molecule type" value="Genomic_DNA"/>
</dbReference>
<accession>A0ABM8VVA7</accession>
<keyword evidence="15" id="KW-1185">Reference proteome</keyword>
<sequence length="326" mass="38294">MDYLQDLNPQQKQAVLEQHPRVCVIAGPGCGKTKTLVSKAIYLLASQQAHPQNILILTFAKKAIKEIKKRIFDQLDFVTKKDLHIYNFHSFCFHVLSRHSYLLGFPASRFPVYDRHEQEEVKRYEIYQKYQEYLQANKALDFNDLLIYTIRLFCQHPAVREEYQRQFTHILLDEFQDINATQNHPNLVNNLLTSVHPSGVKVFRLSQISVRFVVRQVLYLLSQGGIQFSDIAILYRNNYLSARLEQELTDQKIPYEILGAFKFIEREEIKDALAFLRSVLYQDNLSLLRILGLQEKIGIRTIEKIELNSQQEKKSVYDYLNDDNYA</sequence>
<keyword evidence="3 11" id="KW-0378">Hydrolase</keyword>
<comment type="caution">
    <text evidence="14">The sequence shown here is derived from an EMBL/GenBank/DDBJ whole genome shotgun (WGS) entry which is preliminary data.</text>
</comment>
<keyword evidence="2 11" id="KW-0547">Nucleotide-binding</keyword>
<evidence type="ECO:0000313" key="15">
    <source>
        <dbReference type="Proteomes" id="UP000789901"/>
    </source>
</evidence>
<evidence type="ECO:0000256" key="5">
    <source>
        <dbReference type="ARBA" id="ARBA00022840"/>
    </source>
</evidence>
<dbReference type="Gene3D" id="1.10.10.160">
    <property type="match status" value="1"/>
</dbReference>
<dbReference type="PROSITE" id="PS51217">
    <property type="entry name" value="UVRD_HELICASE_CTER"/>
    <property type="match status" value="1"/>
</dbReference>
<evidence type="ECO:0000259" key="13">
    <source>
        <dbReference type="PROSITE" id="PS51217"/>
    </source>
</evidence>
<comment type="catalytic activity">
    <reaction evidence="8">
        <text>Couples ATP hydrolysis with the unwinding of duplex DNA by translocating in the 3'-5' direction.</text>
        <dbReference type="EC" id="5.6.2.4"/>
    </reaction>
</comment>
<keyword evidence="5 11" id="KW-0067">ATP-binding</keyword>
<keyword evidence="6" id="KW-0238">DNA-binding</keyword>
<gene>
    <name evidence="14" type="ORF">GMARGA_LOCUS38</name>
</gene>
<evidence type="ECO:0000256" key="6">
    <source>
        <dbReference type="ARBA" id="ARBA00023125"/>
    </source>
</evidence>
<dbReference type="InterPro" id="IPR014017">
    <property type="entry name" value="DNA_helicase_UvrD-like_C"/>
</dbReference>
<dbReference type="PANTHER" id="PTHR11070:SF2">
    <property type="entry name" value="ATP-DEPENDENT DNA HELICASE SRS2"/>
    <property type="match status" value="1"/>
</dbReference>
<dbReference type="PANTHER" id="PTHR11070">
    <property type="entry name" value="UVRD / RECB / PCRA DNA HELICASE FAMILY MEMBER"/>
    <property type="match status" value="1"/>
</dbReference>
<evidence type="ECO:0000256" key="8">
    <source>
        <dbReference type="ARBA" id="ARBA00034617"/>
    </source>
</evidence>
<feature type="binding site" evidence="11">
    <location>
        <begin position="26"/>
        <end position="33"/>
    </location>
    <ligand>
        <name>ATP</name>
        <dbReference type="ChEBI" id="CHEBI:30616"/>
    </ligand>
</feature>
<dbReference type="SUPFAM" id="SSF52540">
    <property type="entry name" value="P-loop containing nucleoside triphosphate hydrolases"/>
    <property type="match status" value="1"/>
</dbReference>
<dbReference type="CDD" id="cd17932">
    <property type="entry name" value="DEXQc_UvrD"/>
    <property type="match status" value="1"/>
</dbReference>
<evidence type="ECO:0000256" key="7">
    <source>
        <dbReference type="ARBA" id="ARBA00023235"/>
    </source>
</evidence>
<dbReference type="InterPro" id="IPR027417">
    <property type="entry name" value="P-loop_NTPase"/>
</dbReference>
<proteinExistence type="inferred from homology"/>
<dbReference type="InterPro" id="IPR014016">
    <property type="entry name" value="UvrD-like_ATP-bd"/>
</dbReference>
<evidence type="ECO:0000259" key="12">
    <source>
        <dbReference type="PROSITE" id="PS51198"/>
    </source>
</evidence>
<dbReference type="Pfam" id="PF13361">
    <property type="entry name" value="UvrD_C"/>
    <property type="match status" value="1"/>
</dbReference>
<dbReference type="InterPro" id="IPR000212">
    <property type="entry name" value="DNA_helicase_UvrD/REP"/>
</dbReference>
<dbReference type="InterPro" id="IPR013986">
    <property type="entry name" value="DExx_box_DNA_helicase_dom_sf"/>
</dbReference>
<name>A0ABM8VVA7_GIGMA</name>
<comment type="similarity">
    <text evidence="1">Belongs to the helicase family. UvrD subfamily.</text>
</comment>
<evidence type="ECO:0000256" key="3">
    <source>
        <dbReference type="ARBA" id="ARBA00022801"/>
    </source>
</evidence>
<feature type="domain" description="UvrD-like helicase ATP-binding" evidence="12">
    <location>
        <begin position="5"/>
        <end position="242"/>
    </location>
</feature>
<dbReference type="Gene3D" id="3.40.50.300">
    <property type="entry name" value="P-loop containing nucleotide triphosphate hydrolases"/>
    <property type="match status" value="2"/>
</dbReference>
<dbReference type="Proteomes" id="UP000789901">
    <property type="component" value="Unassembled WGS sequence"/>
</dbReference>
<evidence type="ECO:0000256" key="9">
    <source>
        <dbReference type="ARBA" id="ARBA00034808"/>
    </source>
</evidence>
<keyword evidence="4 11" id="KW-0347">Helicase</keyword>
<dbReference type="Pfam" id="PF00580">
    <property type="entry name" value="UvrD-helicase"/>
    <property type="match status" value="1"/>
</dbReference>